<dbReference type="VEuPathDB" id="VectorBase:ASIS009293"/>
<reference evidence="2 4" key="1">
    <citation type="journal article" date="2014" name="BMC Genomics">
        <title>Genome sequence of Anopheles sinensis provides insight into genetics basis of mosquito competence for malaria parasites.</title>
        <authorList>
            <person name="Zhou D."/>
            <person name="Zhang D."/>
            <person name="Ding G."/>
            <person name="Shi L."/>
            <person name="Hou Q."/>
            <person name="Ye Y."/>
            <person name="Xu Y."/>
            <person name="Zhou H."/>
            <person name="Xiong C."/>
            <person name="Li S."/>
            <person name="Yu J."/>
            <person name="Hong S."/>
            <person name="Yu X."/>
            <person name="Zou P."/>
            <person name="Chen C."/>
            <person name="Chang X."/>
            <person name="Wang W."/>
            <person name="Lv Y."/>
            <person name="Sun Y."/>
            <person name="Ma L."/>
            <person name="Shen B."/>
            <person name="Zhu C."/>
        </authorList>
    </citation>
    <scope>NUCLEOTIDE SEQUENCE [LARGE SCALE GENOMIC DNA]</scope>
</reference>
<feature type="region of interest" description="Disordered" evidence="1">
    <location>
        <begin position="54"/>
        <end position="75"/>
    </location>
</feature>
<dbReference type="EMBL" id="KE524808">
    <property type="protein sequence ID" value="KFB36971.1"/>
    <property type="molecule type" value="Genomic_DNA"/>
</dbReference>
<gene>
    <name evidence="2" type="ORF">ZHAS_00004141</name>
</gene>
<reference evidence="3" key="2">
    <citation type="submission" date="2020-05" db="UniProtKB">
        <authorList>
            <consortium name="EnsemblMetazoa"/>
        </authorList>
    </citation>
    <scope>IDENTIFICATION</scope>
</reference>
<dbReference type="AlphaFoldDB" id="A0A084VG77"/>
<dbReference type="EMBL" id="ATLV01012694">
    <property type="status" value="NOT_ANNOTATED_CDS"/>
    <property type="molecule type" value="Genomic_DNA"/>
</dbReference>
<feature type="compositionally biased region" description="Basic and acidic residues" evidence="1">
    <location>
        <begin position="1"/>
        <end position="15"/>
    </location>
</feature>
<evidence type="ECO:0000256" key="1">
    <source>
        <dbReference type="SAM" id="MobiDB-lite"/>
    </source>
</evidence>
<evidence type="ECO:0000313" key="2">
    <source>
        <dbReference type="EMBL" id="KFB36971.1"/>
    </source>
</evidence>
<dbReference type="Proteomes" id="UP000030765">
    <property type="component" value="Unassembled WGS sequence"/>
</dbReference>
<keyword evidence="4" id="KW-1185">Reference proteome</keyword>
<evidence type="ECO:0000313" key="4">
    <source>
        <dbReference type="Proteomes" id="UP000030765"/>
    </source>
</evidence>
<evidence type="ECO:0000313" key="3">
    <source>
        <dbReference type="EnsemblMetazoa" id="ASIC004141-PA"/>
    </source>
</evidence>
<dbReference type="VEuPathDB" id="VectorBase:ASIC004141"/>
<feature type="compositionally biased region" description="Basic and acidic residues" evidence="1">
    <location>
        <begin position="54"/>
        <end position="72"/>
    </location>
</feature>
<feature type="region of interest" description="Disordered" evidence="1">
    <location>
        <begin position="1"/>
        <end position="23"/>
    </location>
</feature>
<name>A0A084VG77_ANOSI</name>
<proteinExistence type="predicted"/>
<sequence>MDQCEWREFEKESKPKQTSQPCALRAVASTTTSCPRNQSPKSVCIPTKWLGTDRLEASRPPEEATNRSHKPELGNATARIKLHTIPDAEMLGVKRYIFEEAELLSSEGLPAGMCSTGMLEKKQEQLEVVVRPRGSSAPMASVGAL</sequence>
<organism evidence="2">
    <name type="scientific">Anopheles sinensis</name>
    <name type="common">Mosquito</name>
    <dbReference type="NCBI Taxonomy" id="74873"/>
    <lineage>
        <taxon>Eukaryota</taxon>
        <taxon>Metazoa</taxon>
        <taxon>Ecdysozoa</taxon>
        <taxon>Arthropoda</taxon>
        <taxon>Hexapoda</taxon>
        <taxon>Insecta</taxon>
        <taxon>Pterygota</taxon>
        <taxon>Neoptera</taxon>
        <taxon>Endopterygota</taxon>
        <taxon>Diptera</taxon>
        <taxon>Nematocera</taxon>
        <taxon>Culicoidea</taxon>
        <taxon>Culicidae</taxon>
        <taxon>Anophelinae</taxon>
        <taxon>Anopheles</taxon>
    </lineage>
</organism>
<accession>A0A084VG77</accession>
<dbReference type="EnsemblMetazoa" id="ASIC004141-RA">
    <property type="protein sequence ID" value="ASIC004141-PA"/>
    <property type="gene ID" value="ASIC004141"/>
</dbReference>
<protein>
    <submittedName>
        <fullName evidence="2 3">Uncharacterized protein</fullName>
    </submittedName>
</protein>